<gene>
    <name evidence="1" type="ordered locus">RUM_09580</name>
</gene>
<dbReference type="Proteomes" id="UP000007054">
    <property type="component" value="Chromosome"/>
</dbReference>
<dbReference type="BioCyc" id="RCHA213810:RUM_RS04600-MONOMER"/>
<name>D4LBY4_RUMC1</name>
<dbReference type="HOGENOM" id="CLU_056705_0_0_9"/>
<reference evidence="1" key="2">
    <citation type="submission" date="2010-03" db="EMBL/GenBank/DDBJ databases">
        <authorList>
            <person name="Pajon A."/>
        </authorList>
    </citation>
    <scope>NUCLEOTIDE SEQUENCE</scope>
    <source>
        <strain evidence="1">Type strain: 18P13</strain>
    </source>
</reference>
<dbReference type="KEGG" id="rch:RUM_09580"/>
<accession>D4LBY4</accession>
<reference evidence="1" key="1">
    <citation type="submission" date="2010-03" db="EMBL/GenBank/DDBJ databases">
        <title>The genome sequence of Ruminococcus sp. 18P13.</title>
        <authorList>
            <consortium name="metaHIT consortium -- http://www.metahit.eu/"/>
            <person name="Pajon A."/>
            <person name="Turner K."/>
            <person name="Parkhill J."/>
            <person name="Bernalier A."/>
        </authorList>
    </citation>
    <scope>NUCLEOTIDE SEQUENCE [LARGE SCALE GENOMIC DNA]</scope>
    <source>
        <strain evidence="1">Type strain: 18P13</strain>
    </source>
</reference>
<evidence type="ECO:0000313" key="1">
    <source>
        <dbReference type="EMBL" id="CBL17129.1"/>
    </source>
</evidence>
<evidence type="ECO:0000313" key="2">
    <source>
        <dbReference type="Proteomes" id="UP000007054"/>
    </source>
</evidence>
<sequence>MNIKRYARAMRKYMLNPNYRFLINAGFGKYDDMPDKEYLERKFECCTGKQLDLNNPETFNEKLQWLKLYDRKPEYTVMVDKYKARDYVSEKIGSQYLIPLLGVWDAPDEIDFGALPNKFVLKCNHNSGCGMCICKDKSTLNRKKVRADLKRGLHQDYYLTGREWPYKDVPRKIIAEQFMKSDAGGLTDYKVHCFNGNPKLILVCKDRFAATGLTEDFFTPNWEHLDMHRPTHPNSSIEIARPAELPEILELAKKLSEGIPFLRVDFYIIEHNVYFSELTFYPASGFETFEPERWDEVLGSWLGALPISDL</sequence>
<dbReference type="RefSeq" id="WP_015558036.1">
    <property type="nucleotide sequence ID" value="NC_021039.1"/>
</dbReference>
<dbReference type="PATRIC" id="fig|213810.4.peg.860"/>
<dbReference type="InterPro" id="IPR029465">
    <property type="entry name" value="ATPgrasp_TupA"/>
</dbReference>
<evidence type="ECO:0008006" key="3">
    <source>
        <dbReference type="Google" id="ProtNLM"/>
    </source>
</evidence>
<protein>
    <recommendedName>
        <fullName evidence="3">Glycosyl transferase</fullName>
    </recommendedName>
</protein>
<keyword evidence="2" id="KW-1185">Reference proteome</keyword>
<dbReference type="Pfam" id="PF14305">
    <property type="entry name" value="ATPgrasp_TupA"/>
    <property type="match status" value="1"/>
</dbReference>
<dbReference type="STRING" id="213810.RUM_09580"/>
<dbReference type="GeneID" id="83155717"/>
<dbReference type="AlphaFoldDB" id="D4LBY4"/>
<organism evidence="1 2">
    <name type="scientific">Ruminococcus champanellensis (strain DSM 18848 / JCM 17042 / KCTC 15320 / 18P13)</name>
    <dbReference type="NCBI Taxonomy" id="213810"/>
    <lineage>
        <taxon>Bacteria</taxon>
        <taxon>Bacillati</taxon>
        <taxon>Bacillota</taxon>
        <taxon>Clostridia</taxon>
        <taxon>Eubacteriales</taxon>
        <taxon>Oscillospiraceae</taxon>
        <taxon>Ruminococcus</taxon>
    </lineage>
</organism>
<dbReference type="EMBL" id="FP929052">
    <property type="protein sequence ID" value="CBL17129.1"/>
    <property type="molecule type" value="Genomic_DNA"/>
</dbReference>
<proteinExistence type="predicted"/>